<dbReference type="OrthoDB" id="387093at2759"/>
<dbReference type="Gene3D" id="1.10.287.2250">
    <property type="match status" value="1"/>
</dbReference>
<comment type="similarity">
    <text evidence="1">Belongs to the peptidase C1 family.</text>
</comment>
<accession>A0A7R8UZC3</accession>
<feature type="domain" description="Cathepsin propeptide inhibitor" evidence="3">
    <location>
        <begin position="80"/>
        <end position="139"/>
    </location>
</feature>
<reference evidence="4 5" key="1">
    <citation type="submission" date="2020-11" db="EMBL/GenBank/DDBJ databases">
        <authorList>
            <person name="Wallbank WR R."/>
            <person name="Pardo Diaz C."/>
            <person name="Kozak K."/>
            <person name="Martin S."/>
            <person name="Jiggins C."/>
            <person name="Moest M."/>
            <person name="Warren A I."/>
            <person name="Generalovic N T."/>
            <person name="Byers J.R.P. K."/>
            <person name="Montejo-Kovacevich G."/>
            <person name="Yen C E."/>
        </authorList>
    </citation>
    <scope>NUCLEOTIDE SEQUENCE [LARGE SCALE GENOMIC DNA]</scope>
</reference>
<dbReference type="InParanoid" id="A0A7R8UZC3"/>
<protein>
    <submittedName>
        <fullName evidence="4">Uncharacterized protein</fullName>
    </submittedName>
</protein>
<evidence type="ECO:0000256" key="1">
    <source>
        <dbReference type="ARBA" id="ARBA00008455"/>
    </source>
</evidence>
<dbReference type="Proteomes" id="UP000594454">
    <property type="component" value="Chromosome 4"/>
</dbReference>
<dbReference type="Gene3D" id="3.90.70.10">
    <property type="entry name" value="Cysteine proteinases"/>
    <property type="match status" value="1"/>
</dbReference>
<dbReference type="PANTHER" id="PTHR12411">
    <property type="entry name" value="CYSTEINE PROTEASE FAMILY C1-RELATED"/>
    <property type="match status" value="1"/>
</dbReference>
<evidence type="ECO:0000313" key="4">
    <source>
        <dbReference type="EMBL" id="CAD7088719.1"/>
    </source>
</evidence>
<sequence length="403" mass="46601">MQGRRKFFEIIFSSRSEKLYKTKANGVGRFHRNSPLKYVRLSSGRLDIHLVILEDKMKIILVLLATVALSASNLQLVSEWNTFKRRHNKQYKPMEDVMRKNNYYRNKERIASHNFLYNQGVFNFKLGINQFADWTEQEFYNIFQSAPSTSYTYHNTTDRWIGGSFSKDTYGWKERDKRQATKYFSKDWRTERAVNPIRDQTVLGKSQCNAGWAFATVAALEAHDSKYPSGLQQFSEQNLIDCISREIGCGGMTPRNGFEYVLDKGNINKLSKYPYEGGAKECRYDEEDYGTSGIQIVNVMPMNEDQLLETVAEEGVVVVGFDPLNFSFMFYASGIYDERRCKQGISNQLHYMNIVGFEDDPEAGKYWIVRNSFGTSWGESGYMRVPRDANICGIAYQPIYLIV</sequence>
<dbReference type="AlphaFoldDB" id="A0A7R8UZC3"/>
<proteinExistence type="inferred from homology"/>
<dbReference type="InterPro" id="IPR038765">
    <property type="entry name" value="Papain-like_cys_pep_sf"/>
</dbReference>
<dbReference type="SMART" id="SM00848">
    <property type="entry name" value="Inhibitor_I29"/>
    <property type="match status" value="1"/>
</dbReference>
<dbReference type="InterPro" id="IPR000668">
    <property type="entry name" value="Peptidase_C1A_C"/>
</dbReference>
<organism evidence="4 5">
    <name type="scientific">Hermetia illucens</name>
    <name type="common">Black soldier fly</name>
    <dbReference type="NCBI Taxonomy" id="343691"/>
    <lineage>
        <taxon>Eukaryota</taxon>
        <taxon>Metazoa</taxon>
        <taxon>Ecdysozoa</taxon>
        <taxon>Arthropoda</taxon>
        <taxon>Hexapoda</taxon>
        <taxon>Insecta</taxon>
        <taxon>Pterygota</taxon>
        <taxon>Neoptera</taxon>
        <taxon>Endopterygota</taxon>
        <taxon>Diptera</taxon>
        <taxon>Brachycera</taxon>
        <taxon>Stratiomyomorpha</taxon>
        <taxon>Stratiomyidae</taxon>
        <taxon>Hermetiinae</taxon>
        <taxon>Hermetia</taxon>
    </lineage>
</organism>
<dbReference type="GO" id="GO:0008234">
    <property type="term" value="F:cysteine-type peptidase activity"/>
    <property type="evidence" value="ECO:0007669"/>
    <property type="project" value="InterPro"/>
</dbReference>
<dbReference type="Pfam" id="PF08246">
    <property type="entry name" value="Inhibitor_I29"/>
    <property type="match status" value="1"/>
</dbReference>
<dbReference type="InterPro" id="IPR039417">
    <property type="entry name" value="Peptidase_C1A_papain-like"/>
</dbReference>
<evidence type="ECO:0000259" key="2">
    <source>
        <dbReference type="SMART" id="SM00645"/>
    </source>
</evidence>
<feature type="domain" description="Peptidase C1A papain C-terminal" evidence="2">
    <location>
        <begin position="182"/>
        <end position="402"/>
    </location>
</feature>
<gene>
    <name evidence="4" type="ORF">HERILL_LOCUS11320</name>
</gene>
<dbReference type="InterPro" id="IPR013128">
    <property type="entry name" value="Peptidase_C1A"/>
</dbReference>
<evidence type="ECO:0000313" key="5">
    <source>
        <dbReference type="Proteomes" id="UP000594454"/>
    </source>
</evidence>
<keyword evidence="5" id="KW-1185">Reference proteome</keyword>
<dbReference type="CDD" id="cd02248">
    <property type="entry name" value="Peptidase_C1A"/>
    <property type="match status" value="1"/>
</dbReference>
<dbReference type="SMART" id="SM00645">
    <property type="entry name" value="Pept_C1"/>
    <property type="match status" value="1"/>
</dbReference>
<name>A0A7R8UZC3_HERIL</name>
<dbReference type="GO" id="GO:0006508">
    <property type="term" value="P:proteolysis"/>
    <property type="evidence" value="ECO:0007669"/>
    <property type="project" value="InterPro"/>
</dbReference>
<evidence type="ECO:0000259" key="3">
    <source>
        <dbReference type="SMART" id="SM00848"/>
    </source>
</evidence>
<dbReference type="SUPFAM" id="SSF54001">
    <property type="entry name" value="Cysteine proteinases"/>
    <property type="match status" value="1"/>
</dbReference>
<dbReference type="Pfam" id="PF00112">
    <property type="entry name" value="Peptidase_C1"/>
    <property type="match status" value="1"/>
</dbReference>
<dbReference type="InterPro" id="IPR013201">
    <property type="entry name" value="Prot_inhib_I29"/>
</dbReference>
<dbReference type="EMBL" id="LR899012">
    <property type="protein sequence ID" value="CAD7088719.1"/>
    <property type="molecule type" value="Genomic_DNA"/>
</dbReference>